<dbReference type="OrthoDB" id="6493579at2759"/>
<dbReference type="CTD" id="100379429"/>
<feature type="signal peptide" evidence="3">
    <location>
        <begin position="1"/>
        <end position="16"/>
    </location>
</feature>
<dbReference type="InterPro" id="IPR000618">
    <property type="entry name" value="Insect_cuticle"/>
</dbReference>
<proteinExistence type="predicted"/>
<dbReference type="PROSITE" id="PS51155">
    <property type="entry name" value="CHIT_BIND_RR_2"/>
    <property type="match status" value="1"/>
</dbReference>
<dbReference type="PROSITE" id="PS00233">
    <property type="entry name" value="CHIT_BIND_RR_1"/>
    <property type="match status" value="1"/>
</dbReference>
<dbReference type="RefSeq" id="NP_001161274.1">
    <property type="nucleotide sequence ID" value="NM_001167802.1"/>
</dbReference>
<protein>
    <submittedName>
        <fullName evidence="4">Uncharacterized protein</fullName>
    </submittedName>
</protein>
<feature type="chain" id="PRO_5029865013" evidence="3">
    <location>
        <begin position="17"/>
        <end position="124"/>
    </location>
</feature>
<evidence type="ECO:0000313" key="4">
    <source>
        <dbReference type="EnsemblMetazoa" id="NP_001161274"/>
    </source>
</evidence>
<dbReference type="GO" id="GO:0062129">
    <property type="term" value="C:chitin-based extracellular matrix"/>
    <property type="evidence" value="ECO:0007669"/>
    <property type="project" value="TreeGrafter"/>
</dbReference>
<dbReference type="PRINTS" id="PR00947">
    <property type="entry name" value="CUTICLE"/>
</dbReference>
<organism evidence="4 5">
    <name type="scientific">Nasonia vitripennis</name>
    <name type="common">Parasitic wasp</name>
    <dbReference type="NCBI Taxonomy" id="7425"/>
    <lineage>
        <taxon>Eukaryota</taxon>
        <taxon>Metazoa</taxon>
        <taxon>Ecdysozoa</taxon>
        <taxon>Arthropoda</taxon>
        <taxon>Hexapoda</taxon>
        <taxon>Insecta</taxon>
        <taxon>Pterygota</taxon>
        <taxon>Neoptera</taxon>
        <taxon>Endopterygota</taxon>
        <taxon>Hymenoptera</taxon>
        <taxon>Apocrita</taxon>
        <taxon>Proctotrupomorpha</taxon>
        <taxon>Chalcidoidea</taxon>
        <taxon>Pteromalidae</taxon>
        <taxon>Pteromalinae</taxon>
        <taxon>Nasonia</taxon>
    </lineage>
</organism>
<dbReference type="GO" id="GO:0008010">
    <property type="term" value="F:structural constituent of chitin-based larval cuticle"/>
    <property type="evidence" value="ECO:0007669"/>
    <property type="project" value="TreeGrafter"/>
</dbReference>
<dbReference type="AlphaFoldDB" id="A0A7M6W5Q2"/>
<dbReference type="KEGG" id="nvi:100122143"/>
<dbReference type="InParanoid" id="A0A7M6W5Q2"/>
<accession>A0A7M6W5Q2</accession>
<keyword evidence="1 2" id="KW-0193">Cuticle</keyword>
<keyword evidence="5" id="KW-1185">Reference proteome</keyword>
<evidence type="ECO:0000256" key="2">
    <source>
        <dbReference type="PROSITE-ProRule" id="PRU00497"/>
    </source>
</evidence>
<dbReference type="InterPro" id="IPR031311">
    <property type="entry name" value="CHIT_BIND_RR_consensus"/>
</dbReference>
<evidence type="ECO:0000256" key="1">
    <source>
        <dbReference type="ARBA" id="ARBA00022460"/>
    </source>
</evidence>
<dbReference type="Pfam" id="PF00379">
    <property type="entry name" value="Chitin_bind_4"/>
    <property type="match status" value="1"/>
</dbReference>
<evidence type="ECO:0000256" key="3">
    <source>
        <dbReference type="SAM" id="SignalP"/>
    </source>
</evidence>
<sequence length="124" mass="13247">MKFFIAVLALAAVALAQQEHQAAILRQAQDSSPEGAYSYSFETENGISASESGAPKAIGDEGLVVASQGTYEYTAPDGTPIKLSYVADENGFQPQGDHLPQAPAIPEAIRRSLEYIQAHPEQLQ</sequence>
<dbReference type="InterPro" id="IPR050468">
    <property type="entry name" value="Cuticle_Struct_Prot"/>
</dbReference>
<dbReference type="PANTHER" id="PTHR10380:SF238">
    <property type="entry name" value="CUTICULAR PROTEIN 65EA-RELATED"/>
    <property type="match status" value="1"/>
</dbReference>
<dbReference type="FunCoup" id="A0A7M6W5Q2">
    <property type="interactions" value="17"/>
</dbReference>
<dbReference type="PANTHER" id="PTHR10380">
    <property type="entry name" value="CUTICLE PROTEIN"/>
    <property type="match status" value="1"/>
</dbReference>
<evidence type="ECO:0000313" key="5">
    <source>
        <dbReference type="Proteomes" id="UP000002358"/>
    </source>
</evidence>
<keyword evidence="3" id="KW-0732">Signal</keyword>
<reference evidence="4" key="1">
    <citation type="submission" date="2021-01" db="UniProtKB">
        <authorList>
            <consortium name="EnsemblMetazoa"/>
        </authorList>
    </citation>
    <scope>IDENTIFICATION</scope>
</reference>
<dbReference type="GeneID" id="100122143"/>
<name>A0A7M6W5Q2_NASVI</name>
<dbReference type="EnsemblMetazoa" id="NM_001167802">
    <property type="protein sequence ID" value="NP_001161274"/>
    <property type="gene ID" value="GeneID_100122143"/>
</dbReference>
<dbReference type="Proteomes" id="UP000002358">
    <property type="component" value="Chromosome 2"/>
</dbReference>